<dbReference type="Pfam" id="PF13516">
    <property type="entry name" value="LRR_6"/>
    <property type="match status" value="1"/>
</dbReference>
<dbReference type="GO" id="GO:0000139">
    <property type="term" value="C:Golgi membrane"/>
    <property type="evidence" value="ECO:0007669"/>
    <property type="project" value="UniProtKB-SubCell"/>
</dbReference>
<comment type="function">
    <text evidence="34">Independently of inflammasome activation, regulates the differentiation of T helper 2 (Th2) cells and has a role in Th2 cell-dependent asthma and tumor growth. During Th2 differentiation, required for optimal IRF4 binding to IL4 promoter and for IRF4-dependent IL4 transcription. Binds to the consensus DNA sequence 5'-GRRGGNRGAG-3'. May also participate in the transcription of IL5, IL13, GATA3, CCR3, CCR4 and MAF.</text>
</comment>
<evidence type="ECO:0000256" key="33">
    <source>
        <dbReference type="ARBA" id="ARBA00040040"/>
    </source>
</evidence>
<evidence type="ECO:0000256" key="2">
    <source>
        <dbReference type="ARBA" id="ARBA00004123"/>
    </source>
</evidence>
<evidence type="ECO:0000256" key="16">
    <source>
        <dbReference type="ARBA" id="ARBA00022801"/>
    </source>
</evidence>
<evidence type="ECO:0000256" key="20">
    <source>
        <dbReference type="ARBA" id="ARBA00022859"/>
    </source>
</evidence>
<dbReference type="GO" id="GO:0061702">
    <property type="term" value="C:canonical inflammasome complex"/>
    <property type="evidence" value="ECO:0007669"/>
    <property type="project" value="UniProtKB-SubCell"/>
</dbReference>
<dbReference type="Gene3D" id="3.80.10.10">
    <property type="entry name" value="Ribonuclease Inhibitor"/>
    <property type="match status" value="1"/>
</dbReference>
<evidence type="ECO:0000256" key="35">
    <source>
        <dbReference type="ARBA" id="ARBA00048778"/>
    </source>
</evidence>
<feature type="domain" description="Pyrin" evidence="36">
    <location>
        <begin position="1"/>
        <end position="89"/>
    </location>
</feature>
<keyword evidence="27" id="KW-0804">Transcription</keyword>
<accession>A0A7L2HMF7</accession>
<evidence type="ECO:0000256" key="21">
    <source>
        <dbReference type="ARBA" id="ARBA00023015"/>
    </source>
</evidence>
<evidence type="ECO:0000256" key="30">
    <source>
        <dbReference type="ARBA" id="ARBA00023233"/>
    </source>
</evidence>
<dbReference type="GO" id="GO:0005815">
    <property type="term" value="C:microtubule organizing center"/>
    <property type="evidence" value="ECO:0007669"/>
    <property type="project" value="UniProtKB-SubCell"/>
</dbReference>
<keyword evidence="29" id="KW-0206">Cytoskeleton</keyword>
<dbReference type="GO" id="GO:0005739">
    <property type="term" value="C:mitochondrion"/>
    <property type="evidence" value="ECO:0007669"/>
    <property type="project" value="UniProtKB-SubCell"/>
</dbReference>
<evidence type="ECO:0000256" key="6">
    <source>
        <dbReference type="ARBA" id="ARBA00004394"/>
    </source>
</evidence>
<dbReference type="InterPro" id="IPR007111">
    <property type="entry name" value="NACHT_NTPase"/>
</dbReference>
<keyword evidence="20" id="KW-0391">Immunity</keyword>
<keyword evidence="10" id="KW-1017">Isopeptide bond</keyword>
<dbReference type="InterPro" id="IPR050637">
    <property type="entry name" value="NLRP_innate_immun_reg"/>
</dbReference>
<keyword evidence="32" id="KW-0449">Lipoprotein</keyword>
<keyword evidence="17" id="KW-0256">Endoplasmic reticulum</keyword>
<dbReference type="SMART" id="SM00368">
    <property type="entry name" value="LRR_RI"/>
    <property type="match status" value="3"/>
</dbReference>
<evidence type="ECO:0000256" key="15">
    <source>
        <dbReference type="ARBA" id="ARBA00022741"/>
    </source>
</evidence>
<evidence type="ECO:0000256" key="23">
    <source>
        <dbReference type="ARBA" id="ARBA00023128"/>
    </source>
</evidence>
<evidence type="ECO:0000256" key="34">
    <source>
        <dbReference type="ARBA" id="ARBA00045987"/>
    </source>
</evidence>
<comment type="subcellular location">
    <subcellularLocation>
        <location evidence="5">Cytoplasm</location>
        <location evidence="5">Cytoskeleton</location>
        <location evidence="5">Microtubule organizing center</location>
    </subcellularLocation>
    <subcellularLocation>
        <location evidence="4">Endoplasmic reticulum</location>
    </subcellularLocation>
    <subcellularLocation>
        <location evidence="6">Golgi apparatus membrane</location>
    </subcellularLocation>
    <subcellularLocation>
        <location evidence="1">Inflammasome</location>
    </subcellularLocation>
    <subcellularLocation>
        <location evidence="3">Mitochondrion</location>
    </subcellularLocation>
    <subcellularLocation>
        <location evidence="2">Nucleus</location>
    </subcellularLocation>
    <subcellularLocation>
        <location evidence="7">Secreted</location>
    </subcellularLocation>
</comment>
<gene>
    <name evidence="38" type="primary">Nlrp3_1</name>
    <name evidence="38" type="ORF">SAGSER_R09915</name>
</gene>
<dbReference type="PANTHER" id="PTHR45690:SF19">
    <property type="entry name" value="NACHT, LRR AND PYD DOMAINS-CONTAINING PROTEIN 3"/>
    <property type="match status" value="1"/>
</dbReference>
<dbReference type="GO" id="GO:0045087">
    <property type="term" value="P:innate immune response"/>
    <property type="evidence" value="ECO:0007669"/>
    <property type="project" value="UniProtKB-KW"/>
</dbReference>
<evidence type="ECO:0000256" key="22">
    <source>
        <dbReference type="ARBA" id="ARBA00023034"/>
    </source>
</evidence>
<keyword evidence="12" id="KW-0597">Phosphoprotein</keyword>
<dbReference type="PROSITE" id="PS50837">
    <property type="entry name" value="NACHT"/>
    <property type="match status" value="1"/>
</dbReference>
<evidence type="ECO:0000256" key="4">
    <source>
        <dbReference type="ARBA" id="ARBA00004240"/>
    </source>
</evidence>
<keyword evidence="18" id="KW-0067">ATP-binding</keyword>
<feature type="non-terminal residue" evidence="38">
    <location>
        <position position="1"/>
    </location>
</feature>
<evidence type="ECO:0000256" key="3">
    <source>
        <dbReference type="ARBA" id="ARBA00004173"/>
    </source>
</evidence>
<evidence type="ECO:0000256" key="5">
    <source>
        <dbReference type="ARBA" id="ARBA00004267"/>
    </source>
</evidence>
<evidence type="ECO:0000256" key="14">
    <source>
        <dbReference type="ARBA" id="ARBA00022737"/>
    </source>
</evidence>
<keyword evidence="21" id="KW-0805">Transcription regulation</keyword>
<dbReference type="Pfam" id="PF17779">
    <property type="entry name" value="WHD_NOD2"/>
    <property type="match status" value="1"/>
</dbReference>
<evidence type="ECO:0000256" key="24">
    <source>
        <dbReference type="ARBA" id="ARBA00023136"/>
    </source>
</evidence>
<keyword evidence="22" id="KW-0333">Golgi apparatus</keyword>
<keyword evidence="13" id="KW-0399">Innate immunity</keyword>
<dbReference type="SMART" id="SM01289">
    <property type="entry name" value="PYRIN"/>
    <property type="match status" value="1"/>
</dbReference>
<evidence type="ECO:0000256" key="31">
    <source>
        <dbReference type="ARBA" id="ARBA00023242"/>
    </source>
</evidence>
<dbReference type="SMART" id="SM01288">
    <property type="entry name" value="FISNA"/>
    <property type="match status" value="1"/>
</dbReference>
<evidence type="ECO:0000256" key="17">
    <source>
        <dbReference type="ARBA" id="ARBA00022824"/>
    </source>
</evidence>
<dbReference type="GO" id="GO:0005524">
    <property type="term" value="F:ATP binding"/>
    <property type="evidence" value="ECO:0007669"/>
    <property type="project" value="UniProtKB-KW"/>
</dbReference>
<dbReference type="Proteomes" id="UP000539599">
    <property type="component" value="Unassembled WGS sequence"/>
</dbReference>
<dbReference type="GO" id="GO:0016787">
    <property type="term" value="F:hydrolase activity"/>
    <property type="evidence" value="ECO:0007669"/>
    <property type="project" value="UniProtKB-KW"/>
</dbReference>
<dbReference type="SUPFAM" id="SSF47986">
    <property type="entry name" value="DEATH domain"/>
    <property type="match status" value="1"/>
</dbReference>
<dbReference type="Pfam" id="PF17776">
    <property type="entry name" value="NLRC4_HD2"/>
    <property type="match status" value="1"/>
</dbReference>
<keyword evidence="14" id="KW-0677">Repeat</keyword>
<evidence type="ECO:0000256" key="26">
    <source>
        <dbReference type="ARBA" id="ARBA00023159"/>
    </source>
</evidence>
<dbReference type="InterPro" id="IPR041075">
    <property type="entry name" value="NOD1/2_WH"/>
</dbReference>
<dbReference type="InterPro" id="IPR027417">
    <property type="entry name" value="P-loop_NTPase"/>
</dbReference>
<dbReference type="GO" id="GO:0006954">
    <property type="term" value="P:inflammatory response"/>
    <property type="evidence" value="ECO:0007669"/>
    <property type="project" value="UniProtKB-KW"/>
</dbReference>
<feature type="domain" description="NACHT" evidence="37">
    <location>
        <begin position="177"/>
        <end position="381"/>
    </location>
</feature>
<evidence type="ECO:0000256" key="18">
    <source>
        <dbReference type="ARBA" id="ARBA00022840"/>
    </source>
</evidence>
<evidence type="ECO:0000256" key="11">
    <source>
        <dbReference type="ARBA" id="ARBA00022525"/>
    </source>
</evidence>
<name>A0A7L2HMF7_SAGSE</name>
<evidence type="ECO:0000256" key="1">
    <source>
        <dbReference type="ARBA" id="ARBA00004110"/>
    </source>
</evidence>
<keyword evidence="39" id="KW-1185">Reference proteome</keyword>
<evidence type="ECO:0000256" key="7">
    <source>
        <dbReference type="ARBA" id="ARBA00004613"/>
    </source>
</evidence>
<evidence type="ECO:0000256" key="32">
    <source>
        <dbReference type="ARBA" id="ARBA00023288"/>
    </source>
</evidence>
<dbReference type="Pfam" id="PF02758">
    <property type="entry name" value="PYRIN"/>
    <property type="match status" value="1"/>
</dbReference>
<keyword evidence="28" id="KW-0395">Inflammatory response</keyword>
<dbReference type="GO" id="GO:0005783">
    <property type="term" value="C:endoplasmic reticulum"/>
    <property type="evidence" value="ECO:0007669"/>
    <property type="project" value="UniProtKB-SubCell"/>
</dbReference>
<evidence type="ECO:0000256" key="10">
    <source>
        <dbReference type="ARBA" id="ARBA00022499"/>
    </source>
</evidence>
<keyword evidence="24" id="KW-0472">Membrane</keyword>
<dbReference type="InterPro" id="IPR004020">
    <property type="entry name" value="DAPIN"/>
</dbReference>
<dbReference type="GO" id="GO:0005576">
    <property type="term" value="C:extracellular region"/>
    <property type="evidence" value="ECO:0007669"/>
    <property type="project" value="UniProtKB-SubCell"/>
</dbReference>
<evidence type="ECO:0000256" key="25">
    <source>
        <dbReference type="ARBA" id="ARBA00023139"/>
    </source>
</evidence>
<evidence type="ECO:0000259" key="36">
    <source>
        <dbReference type="PROSITE" id="PS50824"/>
    </source>
</evidence>
<dbReference type="PRINTS" id="PR00364">
    <property type="entry name" value="DISEASERSIST"/>
</dbReference>
<keyword evidence="11" id="KW-0964">Secreted</keyword>
<evidence type="ECO:0000256" key="19">
    <source>
        <dbReference type="ARBA" id="ARBA00022843"/>
    </source>
</evidence>
<comment type="catalytic activity">
    <reaction evidence="35">
        <text>ATP + H2O = ADP + phosphate + H(+)</text>
        <dbReference type="Rhea" id="RHEA:13065"/>
        <dbReference type="ChEBI" id="CHEBI:15377"/>
        <dbReference type="ChEBI" id="CHEBI:15378"/>
        <dbReference type="ChEBI" id="CHEBI:30616"/>
        <dbReference type="ChEBI" id="CHEBI:43474"/>
        <dbReference type="ChEBI" id="CHEBI:456216"/>
    </reaction>
    <physiologicalReaction direction="left-to-right" evidence="35">
        <dbReference type="Rhea" id="RHEA:13066"/>
    </physiologicalReaction>
</comment>
<dbReference type="InterPro" id="IPR041267">
    <property type="entry name" value="NLRP_HD2"/>
</dbReference>
<keyword evidence="31" id="KW-0539">Nucleus</keyword>
<keyword evidence="15" id="KW-0547">Nucleotide-binding</keyword>
<organism evidence="38 39">
    <name type="scientific">Sagittarius serpentarius</name>
    <name type="common">Secretary bird</name>
    <dbReference type="NCBI Taxonomy" id="56258"/>
    <lineage>
        <taxon>Eukaryota</taxon>
        <taxon>Metazoa</taxon>
        <taxon>Chordata</taxon>
        <taxon>Craniata</taxon>
        <taxon>Vertebrata</taxon>
        <taxon>Euteleostomi</taxon>
        <taxon>Archelosauria</taxon>
        <taxon>Archosauria</taxon>
        <taxon>Dinosauria</taxon>
        <taxon>Saurischia</taxon>
        <taxon>Theropoda</taxon>
        <taxon>Coelurosauria</taxon>
        <taxon>Aves</taxon>
        <taxon>Neognathae</taxon>
        <taxon>Neoaves</taxon>
        <taxon>Telluraves</taxon>
        <taxon>Accipitrimorphae</taxon>
        <taxon>Accipitriformes</taxon>
        <taxon>Sagittariidae</taxon>
        <taxon>Sagittarius</taxon>
    </lineage>
</organism>
<evidence type="ECO:0000256" key="29">
    <source>
        <dbReference type="ARBA" id="ARBA00023212"/>
    </source>
</evidence>
<proteinExistence type="inferred from homology"/>
<dbReference type="InterPro" id="IPR001611">
    <property type="entry name" value="Leu-rich_rpt"/>
</dbReference>
<keyword evidence="9" id="KW-0963">Cytoplasm</keyword>
<comment type="caution">
    <text evidence="38">The sequence shown here is derived from an EMBL/GenBank/DDBJ whole genome shotgun (WGS) entry which is preliminary data.</text>
</comment>
<feature type="non-terminal residue" evidence="38">
    <location>
        <position position="751"/>
    </location>
</feature>
<dbReference type="InterPro" id="IPR032675">
    <property type="entry name" value="LRR_dom_sf"/>
</dbReference>
<evidence type="ECO:0000313" key="39">
    <source>
        <dbReference type="Proteomes" id="UP000539599"/>
    </source>
</evidence>
<evidence type="ECO:0000256" key="27">
    <source>
        <dbReference type="ARBA" id="ARBA00023163"/>
    </source>
</evidence>
<dbReference type="InterPro" id="IPR029495">
    <property type="entry name" value="NACHT-assoc"/>
</dbReference>
<evidence type="ECO:0000313" key="38">
    <source>
        <dbReference type="EMBL" id="NXQ99886.1"/>
    </source>
</evidence>
<evidence type="ECO:0000256" key="28">
    <source>
        <dbReference type="ARBA" id="ARBA00023198"/>
    </source>
</evidence>
<dbReference type="GO" id="GO:0005634">
    <property type="term" value="C:nucleus"/>
    <property type="evidence" value="ECO:0007669"/>
    <property type="project" value="UniProtKB-SubCell"/>
</dbReference>
<keyword evidence="30" id="KW-1271">Inflammasome</keyword>
<evidence type="ECO:0000256" key="12">
    <source>
        <dbReference type="ARBA" id="ARBA00022553"/>
    </source>
</evidence>
<dbReference type="AlphaFoldDB" id="A0A7L2HMF7"/>
<dbReference type="Gene3D" id="1.10.533.10">
    <property type="entry name" value="Death Domain, Fas"/>
    <property type="match status" value="1"/>
</dbReference>
<keyword evidence="26" id="KW-0010">Activator</keyword>
<keyword evidence="25" id="KW-0564">Palmitate</keyword>
<keyword evidence="19" id="KW-0832">Ubl conjugation</keyword>
<sequence>GAAGKLLLRALEDLCELDFKKFRDALAHGDLQGRSCIPWMWLEKADWMDTKNLMLDFYGGEAALDVAIAVFEYIHLHNAAALLRESREKDYQRNYKKAIRQAYSRIKDRNARLGDDVSLNARYSKLVIVNKHRDEEQREHEIMAMGRRHAEIMKEQASSSITVGDLFKPGPDGWTPKVVVLLGAAGVGKTMTARKIMLDWASNKMFAEFDYVFYIHCREGNLLTSQASMANLITQCCPGSSLPLAEMLKQPERLLFVIDGFDELRFSFDLPPSELCSQPKEQRTVEIILSSLFRRRLLPESSLLVTTRPAALQKLGKCLECERYAEILGFSEAERKEYFHKFFENAEQAAAAFQFVRGNETLFTMCLVPIMCWIVCTVMKQQLGRPGGLAQSPKTTTRIYILYLSTLLRSLSGRLKRGMPRVLRRLCCLAADGIWKQKVLFEEKEVQGYGLDQLEALPLLLNEHLFQKDISCVSTYSFIHLSFQEFFAALFYLLEDDGEAQEPPAGPTRDVKELLESYGNSRNYFMLTVRFLFGLLNEERRRELEEETGCKISPRVAQELLAWLQTSQKTALALLMQETAVIRELEVCHCLYELQDERFVVTALDPFTGVYLRGLNLNRFDQMVLSFSIKNFPKLESLDLGHCCFLWEDPEDCAGPQPAKQAYREKQQEEGKQSPIHLLCQALEKSGCKLKMLRLWQCRLTEASCGALAAMLPASPSLMELHLGDNELGDGGVRRLCEGLRDPACRLRMLR</sequence>
<dbReference type="SUPFAM" id="SSF52540">
    <property type="entry name" value="P-loop containing nucleoside triphosphate hydrolases"/>
    <property type="match status" value="1"/>
</dbReference>
<protein>
    <recommendedName>
        <fullName evidence="33">NACHT, LRR and PYD domains-containing protein 3</fullName>
    </recommendedName>
</protein>
<dbReference type="EMBL" id="VWYJ01019336">
    <property type="protein sequence ID" value="NXQ99886.1"/>
    <property type="molecule type" value="Genomic_DNA"/>
</dbReference>
<dbReference type="Gene3D" id="3.40.50.300">
    <property type="entry name" value="P-loop containing nucleotide triphosphate hydrolases"/>
    <property type="match status" value="1"/>
</dbReference>
<evidence type="ECO:0000256" key="9">
    <source>
        <dbReference type="ARBA" id="ARBA00022490"/>
    </source>
</evidence>
<reference evidence="38 39" key="1">
    <citation type="submission" date="2019-09" db="EMBL/GenBank/DDBJ databases">
        <title>Bird 10,000 Genomes (B10K) Project - Family phase.</title>
        <authorList>
            <person name="Zhang G."/>
        </authorList>
    </citation>
    <scope>NUCLEOTIDE SEQUENCE [LARGE SCALE GENOMIC DNA]</scope>
    <source>
        <strain evidence="38">B10K-DU-011-38</strain>
        <tissue evidence="38">Muscle</tissue>
    </source>
</reference>
<comment type="similarity">
    <text evidence="8">Belongs to the NLRP family.</text>
</comment>
<dbReference type="PANTHER" id="PTHR45690">
    <property type="entry name" value="NACHT, LRR AND PYD DOMAINS-CONTAINING PROTEIN 12"/>
    <property type="match status" value="1"/>
</dbReference>
<evidence type="ECO:0000256" key="8">
    <source>
        <dbReference type="ARBA" id="ARBA00008665"/>
    </source>
</evidence>
<keyword evidence="16" id="KW-0378">Hydrolase</keyword>
<dbReference type="PROSITE" id="PS50824">
    <property type="entry name" value="DAPIN"/>
    <property type="match status" value="1"/>
</dbReference>
<evidence type="ECO:0000259" key="37">
    <source>
        <dbReference type="PROSITE" id="PS50837"/>
    </source>
</evidence>
<evidence type="ECO:0000256" key="13">
    <source>
        <dbReference type="ARBA" id="ARBA00022588"/>
    </source>
</evidence>
<dbReference type="Pfam" id="PF05729">
    <property type="entry name" value="NACHT"/>
    <property type="match status" value="1"/>
</dbReference>
<dbReference type="InterPro" id="IPR011029">
    <property type="entry name" value="DEATH-like_dom_sf"/>
</dbReference>
<dbReference type="Pfam" id="PF14484">
    <property type="entry name" value="FISNA"/>
    <property type="match status" value="1"/>
</dbReference>
<keyword evidence="23" id="KW-0496">Mitochondrion</keyword>
<dbReference type="SUPFAM" id="SSF52047">
    <property type="entry name" value="RNI-like"/>
    <property type="match status" value="1"/>
</dbReference>